<dbReference type="KEGG" id="kphy:AOZ06_34180"/>
<dbReference type="SUPFAM" id="SSF50156">
    <property type="entry name" value="PDZ domain-like"/>
    <property type="match status" value="1"/>
</dbReference>
<dbReference type="InterPro" id="IPR001478">
    <property type="entry name" value="PDZ"/>
</dbReference>
<comment type="similarity">
    <text evidence="1">Belongs to the AHA1 family.</text>
</comment>
<dbReference type="InterPro" id="IPR023393">
    <property type="entry name" value="START-like_dom_sf"/>
</dbReference>
<protein>
    <submittedName>
        <fullName evidence="4">Uncharacterized protein</fullName>
    </submittedName>
</protein>
<proteinExistence type="inferred from homology"/>
<name>A0A0N9I6E5_9PSEU</name>
<evidence type="ECO:0000259" key="3">
    <source>
        <dbReference type="Pfam" id="PF13180"/>
    </source>
</evidence>
<evidence type="ECO:0000256" key="1">
    <source>
        <dbReference type="ARBA" id="ARBA00006817"/>
    </source>
</evidence>
<dbReference type="AlphaFoldDB" id="A0A0N9I6E5"/>
<dbReference type="Pfam" id="PF08327">
    <property type="entry name" value="AHSA1"/>
    <property type="match status" value="1"/>
</dbReference>
<reference evidence="4 5" key="1">
    <citation type="submission" date="2015-07" db="EMBL/GenBank/DDBJ databases">
        <title>Genome sequencing of Kibdelosporangium phytohabitans.</title>
        <authorList>
            <person name="Qin S."/>
            <person name="Xing K."/>
        </authorList>
    </citation>
    <scope>NUCLEOTIDE SEQUENCE [LARGE SCALE GENOMIC DNA]</scope>
    <source>
        <strain evidence="4 5">KLBMP1111</strain>
    </source>
</reference>
<dbReference type="EMBL" id="CP012752">
    <property type="protein sequence ID" value="ALG11257.1"/>
    <property type="molecule type" value="Genomic_DNA"/>
</dbReference>
<dbReference type="SUPFAM" id="SSF55961">
    <property type="entry name" value="Bet v1-like"/>
    <property type="match status" value="1"/>
</dbReference>
<sequence>MTYGKFRKTFSLSIPVDRAWQAFTDPKELEVWQTGTVEQADVRPGGRIAWEADEYGQLVWEIVDVDAPNKLVYKEGATFLPAESEVTVIFEEAGTGTRITVTQAGFGDDEDWETHLENVGTGWAQTLAALDLYLRTGVRYDRFFTFQSGLGMLTDDVLAGSLVRTVQDSGFAADAGIRPGDVILKLGTAPVFSRTDLWMFTREHGIGEDVDVAFARDGEVITARAALSEPM</sequence>
<dbReference type="Gene3D" id="3.30.530.20">
    <property type="match status" value="1"/>
</dbReference>
<dbReference type="InterPro" id="IPR036034">
    <property type="entry name" value="PDZ_sf"/>
</dbReference>
<dbReference type="RefSeq" id="WP_054293158.1">
    <property type="nucleotide sequence ID" value="NZ_CP012752.1"/>
</dbReference>
<dbReference type="Proteomes" id="UP000063699">
    <property type="component" value="Chromosome"/>
</dbReference>
<accession>A0A0N9I6E5</accession>
<evidence type="ECO:0000313" key="5">
    <source>
        <dbReference type="Proteomes" id="UP000063699"/>
    </source>
</evidence>
<gene>
    <name evidence="4" type="ORF">AOZ06_34180</name>
</gene>
<dbReference type="Gene3D" id="2.30.42.10">
    <property type="match status" value="1"/>
</dbReference>
<dbReference type="InterPro" id="IPR013538">
    <property type="entry name" value="ASHA1/2-like_C"/>
</dbReference>
<feature type="domain" description="PDZ" evidence="3">
    <location>
        <begin position="152"/>
        <end position="225"/>
    </location>
</feature>
<dbReference type="Pfam" id="PF13180">
    <property type="entry name" value="PDZ_2"/>
    <property type="match status" value="1"/>
</dbReference>
<feature type="domain" description="Activator of Hsp90 ATPase homologue 1/2-like C-terminal" evidence="2">
    <location>
        <begin position="14"/>
        <end position="134"/>
    </location>
</feature>
<evidence type="ECO:0000313" key="4">
    <source>
        <dbReference type="EMBL" id="ALG11257.1"/>
    </source>
</evidence>
<dbReference type="STRING" id="860235.AOZ06_34180"/>
<keyword evidence="5" id="KW-1185">Reference proteome</keyword>
<dbReference type="CDD" id="cd07814">
    <property type="entry name" value="SRPBCC_CalC_Aha1-like"/>
    <property type="match status" value="1"/>
</dbReference>
<evidence type="ECO:0000259" key="2">
    <source>
        <dbReference type="Pfam" id="PF08327"/>
    </source>
</evidence>
<organism evidence="4 5">
    <name type="scientific">Kibdelosporangium phytohabitans</name>
    <dbReference type="NCBI Taxonomy" id="860235"/>
    <lineage>
        <taxon>Bacteria</taxon>
        <taxon>Bacillati</taxon>
        <taxon>Actinomycetota</taxon>
        <taxon>Actinomycetes</taxon>
        <taxon>Pseudonocardiales</taxon>
        <taxon>Pseudonocardiaceae</taxon>
        <taxon>Kibdelosporangium</taxon>
    </lineage>
</organism>